<dbReference type="Proteomes" id="UP000319209">
    <property type="component" value="Chromosome"/>
</dbReference>
<gene>
    <name evidence="1" type="ORF">FNB79_09000</name>
</gene>
<sequence length="186" mass="22529">MFYKFRDFSNYKYLLDIFINQRIYASSFRNLNDNFEGQFYTDCFLKPQRVRLNPKKNQHISICSFSGHYENHLLWSHYSDGHRGLVIAFELDENKYEIQKVNYSGLKNYHHLPHKFVDIKSVFLNKIKDWEYEDEYRIILKEQCYIDIIINEVIFGSEVSELDKNLISKLIEKIDSKIKIKIYNED</sequence>
<name>A0A516GRW4_9FLAO</name>
<evidence type="ECO:0000313" key="1">
    <source>
        <dbReference type="EMBL" id="QDO94110.1"/>
    </source>
</evidence>
<proteinExistence type="predicted"/>
<organism evidence="1 2">
    <name type="scientific">Formosa sediminum</name>
    <dbReference type="NCBI Taxonomy" id="2594004"/>
    <lineage>
        <taxon>Bacteria</taxon>
        <taxon>Pseudomonadati</taxon>
        <taxon>Bacteroidota</taxon>
        <taxon>Flavobacteriia</taxon>
        <taxon>Flavobacteriales</taxon>
        <taxon>Flavobacteriaceae</taxon>
        <taxon>Formosa</taxon>
    </lineage>
</organism>
<dbReference type="OrthoDB" id="190848at2"/>
<dbReference type="KEGG" id="fop:FNB79_09000"/>
<accession>A0A516GRW4</accession>
<reference evidence="1 2" key="1">
    <citation type="submission" date="2019-07" db="EMBL/GenBank/DDBJ databases">
        <title>Genome sequencing for Formosa sp. PS13.</title>
        <authorList>
            <person name="Park S.-J."/>
        </authorList>
    </citation>
    <scope>NUCLEOTIDE SEQUENCE [LARGE SCALE GENOMIC DNA]</scope>
    <source>
        <strain evidence="1 2">PS13</strain>
    </source>
</reference>
<evidence type="ECO:0000313" key="2">
    <source>
        <dbReference type="Proteomes" id="UP000319209"/>
    </source>
</evidence>
<dbReference type="AlphaFoldDB" id="A0A516GRW4"/>
<dbReference type="EMBL" id="CP041637">
    <property type="protein sequence ID" value="QDO94110.1"/>
    <property type="molecule type" value="Genomic_DNA"/>
</dbReference>
<protein>
    <submittedName>
        <fullName evidence="1">DUF2971 domain-containing protein</fullName>
    </submittedName>
</protein>
<keyword evidence="2" id="KW-1185">Reference proteome</keyword>
<dbReference type="RefSeq" id="WP_143381000.1">
    <property type="nucleotide sequence ID" value="NZ_CP041637.1"/>
</dbReference>